<feature type="chain" id="PRO_5045365075" description="Lipoprotein" evidence="1">
    <location>
        <begin position="21"/>
        <end position="113"/>
    </location>
</feature>
<evidence type="ECO:0008006" key="4">
    <source>
        <dbReference type="Google" id="ProtNLM"/>
    </source>
</evidence>
<evidence type="ECO:0000313" key="3">
    <source>
        <dbReference type="Proteomes" id="UP000706580"/>
    </source>
</evidence>
<evidence type="ECO:0000313" key="2">
    <source>
        <dbReference type="EMBL" id="MBZ0057198.1"/>
    </source>
</evidence>
<dbReference type="Proteomes" id="UP000706580">
    <property type="component" value="Unassembled WGS sequence"/>
</dbReference>
<sequence>MLQKLSVVTLACLLFTGCMSMSSEGTSPEEKKFRKVEAAAKECSEIVKNQTIELTAEGKDANTRWTTIDYVVPGQQDRTVEYRTSSVLDNGEPGKAWQTCMSDKKALVPELKI</sequence>
<dbReference type="RefSeq" id="WP_139565059.1">
    <property type="nucleotide sequence ID" value="NZ_JADMNK010000002.1"/>
</dbReference>
<comment type="caution">
    <text evidence="2">The sequence shown here is derived from an EMBL/GenBank/DDBJ whole genome shotgun (WGS) entry which is preliminary data.</text>
</comment>
<dbReference type="EMBL" id="JADMNK010000002">
    <property type="protein sequence ID" value="MBZ0057198.1"/>
    <property type="molecule type" value="Genomic_DNA"/>
</dbReference>
<keyword evidence="3" id="KW-1185">Reference proteome</keyword>
<evidence type="ECO:0000256" key="1">
    <source>
        <dbReference type="SAM" id="SignalP"/>
    </source>
</evidence>
<gene>
    <name evidence="2" type="ORF">ITX56_05100</name>
</gene>
<organism evidence="2 3">
    <name type="scientific">Leclercia barmai</name>
    <dbReference type="NCBI Taxonomy" id="2785629"/>
    <lineage>
        <taxon>Bacteria</taxon>
        <taxon>Pseudomonadati</taxon>
        <taxon>Pseudomonadota</taxon>
        <taxon>Gammaproteobacteria</taxon>
        <taxon>Enterobacterales</taxon>
        <taxon>Enterobacteriaceae</taxon>
        <taxon>Leclercia</taxon>
    </lineage>
</organism>
<proteinExistence type="predicted"/>
<dbReference type="PROSITE" id="PS51257">
    <property type="entry name" value="PROKAR_LIPOPROTEIN"/>
    <property type="match status" value="1"/>
</dbReference>
<reference evidence="2 3" key="1">
    <citation type="submission" date="2020-11" db="EMBL/GenBank/DDBJ databases">
        <title>Draft Genome of Enterobacter sp. strain EMC7.</title>
        <authorList>
            <person name="Barman P."/>
            <person name="Sinha S."/>
            <person name="Sen S."/>
            <person name="Chakraborty R."/>
        </authorList>
    </citation>
    <scope>NUCLEOTIDE SEQUENCE [LARGE SCALE GENOMIC DNA]</scope>
    <source>
        <strain evidence="2 3">EMC7</strain>
    </source>
</reference>
<accession>A0ABS7RW53</accession>
<name>A0ABS7RW53_9ENTR</name>
<protein>
    <recommendedName>
        <fullName evidence="4">Lipoprotein</fullName>
    </recommendedName>
</protein>
<feature type="signal peptide" evidence="1">
    <location>
        <begin position="1"/>
        <end position="20"/>
    </location>
</feature>
<keyword evidence="1" id="KW-0732">Signal</keyword>